<evidence type="ECO:0000256" key="1">
    <source>
        <dbReference type="ARBA" id="ARBA00000077"/>
    </source>
</evidence>
<feature type="binding site" evidence="8">
    <location>
        <position position="76"/>
    </location>
    <ligand>
        <name>a divalent metal cation</name>
        <dbReference type="ChEBI" id="CHEBI:60240"/>
    </ligand>
</feature>
<comment type="catalytic activity">
    <reaction evidence="1 8 9">
        <text>Endonucleolytic cleavage to 5'-phosphomonoester.</text>
        <dbReference type="EC" id="3.1.26.4"/>
    </reaction>
</comment>
<dbReference type="PANTHER" id="PTHR10954:SF7">
    <property type="entry name" value="RIBONUCLEASE H2 SUBUNIT A"/>
    <property type="match status" value="1"/>
</dbReference>
<dbReference type="Gene3D" id="1.10.10.460">
    <property type="entry name" value="Ribonuclease hii. Domain 2"/>
    <property type="match status" value="1"/>
</dbReference>
<sequence length="369" mass="40372">MGRPSTKTKLSSTNKEPEDPTGALSFIPPTINSTPLLHGQSYTVYSPCPQAIQPIDPTAITTDETNKPTECVLGVDEAGRGPVLGPMVYSAFYLPKHLEQPLLTQEHSFDDSKVLTPVVRARLMQSICTPGASLHDSCGWAVKLLSARDISAGMMRPGMNIYNLNAQAMDATIEIIRGVLNEKHINVTEVYIDTIGKPETYQAKLQRLFPTISITVAKKADSLYPCVSAASVVAKVTRDVALESCYESFYQEPTQNVQEDTDMKDSETTPTSKTEEPGWGSGYPSDSKCVNWLRQNMDSVFGWGNECRFSWGTAKEMLEGKDAIRVDWPADEDEGAGLADFLSGPQRSTTSSGGYEDVGNWYGTRVTAF</sequence>
<accession>A0A6N4SLR0</accession>
<evidence type="ECO:0000256" key="10">
    <source>
        <dbReference type="SAM" id="MobiDB-lite"/>
    </source>
</evidence>
<gene>
    <name evidence="12" type="ORF">TCE0_039r13174</name>
</gene>
<comment type="cofactor">
    <cofactor evidence="8">
        <name>Mn(2+)</name>
        <dbReference type="ChEBI" id="CHEBI:29035"/>
    </cofactor>
    <cofactor evidence="8">
        <name>Mg(2+)</name>
        <dbReference type="ChEBI" id="CHEBI:18420"/>
    </cofactor>
    <text evidence="8">Manganese or magnesium. Binds 1 divalent metal ion per monomer in the absence of substrate. May bind a second metal ion after substrate binding.</text>
</comment>
<evidence type="ECO:0000256" key="9">
    <source>
        <dbReference type="RuleBase" id="RU003515"/>
    </source>
</evidence>
<feature type="binding site" evidence="8">
    <location>
        <position position="77"/>
    </location>
    <ligand>
        <name>a divalent metal cation</name>
        <dbReference type="ChEBI" id="CHEBI:60240"/>
    </ligand>
</feature>
<keyword evidence="4 8" id="KW-0540">Nuclease</keyword>
<dbReference type="EMBL" id="DF933835">
    <property type="protein sequence ID" value="GAM40658.1"/>
    <property type="molecule type" value="Genomic_DNA"/>
</dbReference>
<evidence type="ECO:0000256" key="6">
    <source>
        <dbReference type="ARBA" id="ARBA00022759"/>
    </source>
</evidence>
<name>A0A6N4SLR0_TALPI</name>
<dbReference type="InterPro" id="IPR023160">
    <property type="entry name" value="RNase_HII_hlx-loop-hlx_cap_dom"/>
</dbReference>
<evidence type="ECO:0000256" key="2">
    <source>
        <dbReference type="ARBA" id="ARBA00001946"/>
    </source>
</evidence>
<feature type="region of interest" description="Disordered" evidence="10">
    <location>
        <begin position="336"/>
        <end position="356"/>
    </location>
</feature>
<dbReference type="GO" id="GO:0043137">
    <property type="term" value="P:DNA replication, removal of RNA primer"/>
    <property type="evidence" value="ECO:0007669"/>
    <property type="project" value="TreeGrafter"/>
</dbReference>
<evidence type="ECO:0000313" key="13">
    <source>
        <dbReference type="Proteomes" id="UP000053095"/>
    </source>
</evidence>
<dbReference type="InterPro" id="IPR024567">
    <property type="entry name" value="RNase_HII/HIII_dom"/>
</dbReference>
<protein>
    <recommendedName>
        <fullName evidence="9">Ribonuclease</fullName>
        <ecNumber evidence="9">3.1.26.4</ecNumber>
    </recommendedName>
</protein>
<comment type="cofactor">
    <cofactor evidence="2">
        <name>Mg(2+)</name>
        <dbReference type="ChEBI" id="CHEBI:18420"/>
    </cofactor>
</comment>
<dbReference type="Pfam" id="PF01351">
    <property type="entry name" value="RNase_HII"/>
    <property type="match status" value="1"/>
</dbReference>
<feature type="domain" description="RNase H type-2" evidence="11">
    <location>
        <begin position="70"/>
        <end position="323"/>
    </location>
</feature>
<dbReference type="GO" id="GO:0006298">
    <property type="term" value="P:mismatch repair"/>
    <property type="evidence" value="ECO:0007669"/>
    <property type="project" value="TreeGrafter"/>
</dbReference>
<dbReference type="InterPro" id="IPR001352">
    <property type="entry name" value="RNase_HII/HIII"/>
</dbReference>
<dbReference type="PANTHER" id="PTHR10954">
    <property type="entry name" value="RIBONUCLEASE H2 SUBUNIT A"/>
    <property type="match status" value="1"/>
</dbReference>
<comment type="similarity">
    <text evidence="3">Belongs to the RNase HII family. Eukaryotic subfamily.</text>
</comment>
<reference evidence="13" key="1">
    <citation type="journal article" date="2015" name="Genome Announc.">
        <title>Draft genome sequence of Talaromyces cellulolyticus strain Y-94, a source of lignocellulosic biomass-degrading enzymes.</title>
        <authorList>
            <person name="Fujii T."/>
            <person name="Koike H."/>
            <person name="Sawayama S."/>
            <person name="Yano S."/>
            <person name="Inoue H."/>
        </authorList>
    </citation>
    <scope>NUCLEOTIDE SEQUENCE [LARGE SCALE GENOMIC DNA]</scope>
    <source>
        <strain evidence="13">Y-94</strain>
    </source>
</reference>
<feature type="region of interest" description="Disordered" evidence="10">
    <location>
        <begin position="1"/>
        <end position="25"/>
    </location>
</feature>
<dbReference type="InterPro" id="IPR036397">
    <property type="entry name" value="RNaseH_sf"/>
</dbReference>
<evidence type="ECO:0000256" key="8">
    <source>
        <dbReference type="PROSITE-ProRule" id="PRU01319"/>
    </source>
</evidence>
<keyword evidence="13" id="KW-1185">Reference proteome</keyword>
<dbReference type="GO" id="GO:0004523">
    <property type="term" value="F:RNA-DNA hybrid ribonuclease activity"/>
    <property type="evidence" value="ECO:0007669"/>
    <property type="project" value="UniProtKB-UniRule"/>
</dbReference>
<keyword evidence="7 8" id="KW-0378">Hydrolase</keyword>
<dbReference type="FunFam" id="1.10.10.460:FF:000001">
    <property type="entry name" value="Ribonuclease"/>
    <property type="match status" value="1"/>
</dbReference>
<dbReference type="Proteomes" id="UP000053095">
    <property type="component" value="Unassembled WGS sequence"/>
</dbReference>
<keyword evidence="5 8" id="KW-0479">Metal-binding</keyword>
<dbReference type="GO" id="GO:0003723">
    <property type="term" value="F:RNA binding"/>
    <property type="evidence" value="ECO:0007669"/>
    <property type="project" value="UniProtKB-UniRule"/>
</dbReference>
<evidence type="ECO:0000256" key="5">
    <source>
        <dbReference type="ARBA" id="ARBA00022723"/>
    </source>
</evidence>
<proteinExistence type="inferred from homology"/>
<evidence type="ECO:0000256" key="3">
    <source>
        <dbReference type="ARBA" id="ARBA00007058"/>
    </source>
</evidence>
<dbReference type="PROSITE" id="PS51975">
    <property type="entry name" value="RNASE_H_2"/>
    <property type="match status" value="1"/>
</dbReference>
<dbReference type="InterPro" id="IPR012337">
    <property type="entry name" value="RNaseH-like_sf"/>
</dbReference>
<keyword evidence="6 8" id="KW-0255">Endonuclease</keyword>
<organism evidence="12 13">
    <name type="scientific">Talaromyces pinophilus</name>
    <name type="common">Penicillium pinophilum</name>
    <dbReference type="NCBI Taxonomy" id="128442"/>
    <lineage>
        <taxon>Eukaryota</taxon>
        <taxon>Fungi</taxon>
        <taxon>Dikarya</taxon>
        <taxon>Ascomycota</taxon>
        <taxon>Pezizomycotina</taxon>
        <taxon>Eurotiomycetes</taxon>
        <taxon>Eurotiomycetidae</taxon>
        <taxon>Eurotiales</taxon>
        <taxon>Trichocomaceae</taxon>
        <taxon>Talaromyces</taxon>
        <taxon>Talaromyces sect. Talaromyces</taxon>
    </lineage>
</organism>
<dbReference type="Gene3D" id="3.30.420.10">
    <property type="entry name" value="Ribonuclease H-like superfamily/Ribonuclease H"/>
    <property type="match status" value="1"/>
</dbReference>
<dbReference type="GO" id="GO:0046872">
    <property type="term" value="F:metal ion binding"/>
    <property type="evidence" value="ECO:0007669"/>
    <property type="project" value="UniProtKB-KW"/>
</dbReference>
<feature type="binding site" evidence="8">
    <location>
        <position position="193"/>
    </location>
    <ligand>
        <name>a divalent metal cation</name>
        <dbReference type="ChEBI" id="CHEBI:60240"/>
    </ligand>
</feature>
<evidence type="ECO:0000313" key="12">
    <source>
        <dbReference type="EMBL" id="GAM40658.1"/>
    </source>
</evidence>
<dbReference type="SUPFAM" id="SSF53098">
    <property type="entry name" value="Ribonuclease H-like"/>
    <property type="match status" value="1"/>
</dbReference>
<dbReference type="CDD" id="cd07181">
    <property type="entry name" value="RNase_HII_eukaryota_like"/>
    <property type="match status" value="1"/>
</dbReference>
<feature type="compositionally biased region" description="Polar residues" evidence="10">
    <location>
        <begin position="1"/>
        <end position="14"/>
    </location>
</feature>
<dbReference type="EC" id="3.1.26.4" evidence="9"/>
<dbReference type="FunFam" id="3.30.420.10:FF:000016">
    <property type="entry name" value="Ribonuclease"/>
    <property type="match status" value="1"/>
</dbReference>
<dbReference type="AlphaFoldDB" id="A0A6N4SLR0"/>
<evidence type="ECO:0000259" key="11">
    <source>
        <dbReference type="PROSITE" id="PS51975"/>
    </source>
</evidence>
<dbReference type="GO" id="GO:0032299">
    <property type="term" value="C:ribonuclease H2 complex"/>
    <property type="evidence" value="ECO:0007669"/>
    <property type="project" value="TreeGrafter"/>
</dbReference>
<evidence type="ECO:0000256" key="7">
    <source>
        <dbReference type="ARBA" id="ARBA00022801"/>
    </source>
</evidence>
<feature type="region of interest" description="Disordered" evidence="10">
    <location>
        <begin position="253"/>
        <end position="283"/>
    </location>
</feature>
<evidence type="ECO:0000256" key="4">
    <source>
        <dbReference type="ARBA" id="ARBA00022722"/>
    </source>
</evidence>
<comment type="function">
    <text evidence="9">Endonuclease that specifically degrades the RNA of RNA-DNA hybrids.</text>
</comment>
<comment type="caution">
    <text evidence="12">The sequence shown here is derived from an EMBL/GenBank/DDBJ whole genome shotgun (WGS) entry which is preliminary data.</text>
</comment>